<feature type="compositionally biased region" description="Polar residues" evidence="1">
    <location>
        <begin position="7"/>
        <end position="29"/>
    </location>
</feature>
<dbReference type="Proteomes" id="UP001630127">
    <property type="component" value="Unassembled WGS sequence"/>
</dbReference>
<dbReference type="EMBL" id="JBJUIK010000007">
    <property type="protein sequence ID" value="KAL3523478.1"/>
    <property type="molecule type" value="Genomic_DNA"/>
</dbReference>
<keyword evidence="4" id="KW-1185">Reference proteome</keyword>
<dbReference type="SUPFAM" id="SSF56112">
    <property type="entry name" value="Protein kinase-like (PK-like)"/>
    <property type="match status" value="1"/>
</dbReference>
<gene>
    <name evidence="3" type="ORF">ACH5RR_016312</name>
</gene>
<dbReference type="PROSITE" id="PS50011">
    <property type="entry name" value="PROTEIN_KINASE_DOM"/>
    <property type="match status" value="1"/>
</dbReference>
<evidence type="ECO:0000256" key="1">
    <source>
        <dbReference type="SAM" id="MobiDB-lite"/>
    </source>
</evidence>
<proteinExistence type="predicted"/>
<evidence type="ECO:0000313" key="4">
    <source>
        <dbReference type="Proteomes" id="UP001630127"/>
    </source>
</evidence>
<evidence type="ECO:0000313" key="3">
    <source>
        <dbReference type="EMBL" id="KAL3523478.1"/>
    </source>
</evidence>
<dbReference type="InterPro" id="IPR000719">
    <property type="entry name" value="Prot_kinase_dom"/>
</dbReference>
<feature type="compositionally biased region" description="Low complexity" evidence="1">
    <location>
        <begin position="42"/>
        <end position="58"/>
    </location>
</feature>
<dbReference type="AlphaFoldDB" id="A0ABD2ZWT3"/>
<evidence type="ECO:0000259" key="2">
    <source>
        <dbReference type="PROSITE" id="PS50011"/>
    </source>
</evidence>
<dbReference type="InterPro" id="IPR011009">
    <property type="entry name" value="Kinase-like_dom_sf"/>
</dbReference>
<feature type="domain" description="Protein kinase" evidence="2">
    <location>
        <begin position="53"/>
        <end position="416"/>
    </location>
</feature>
<sequence length="439" mass="48629">MCKSKKQLSNDVIEPSNSPHSNNFSTMPRKSSSRKSNKSHKSSSSTDPNSSSLSNNNSIPSTGSSYYYKDSWVTTSNSSSGPPLSRLRENLSEKPHIYDLSEIAAATNNFSLKPFSSSSSSTSWKCSIRGQNVILIQRKFRRPMNVSELVDRLGVICRSHHSSFVKLMGATISGNYIYLVYEYIQGGSLADCLRNPRNPHFTVLSDWLTRVKIAEEIAHGLEYIHHSTGLGCNFVHNHIKSTSIIISTNTLNAKICHFGTAQLCGEITMDTEEDSKKRGGKMPEFKRSGSGAMKLEGIRGYMAPEFQQTGVASEKSDVYAFGVVILELLSGQEALKHRFDEEWGGYVRVSVIETAKAAVEEGGGGVRRWVDKRLKDSYPVDVVEKLARLGLECVAEDPVNRPDMGWVVGRISHLYIESQKWVEKMGGLPTDFSVSLAPR</sequence>
<reference evidence="3 4" key="1">
    <citation type="submission" date="2024-11" db="EMBL/GenBank/DDBJ databases">
        <title>A near-complete genome assembly of Cinchona calisaya.</title>
        <authorList>
            <person name="Lian D.C."/>
            <person name="Zhao X.W."/>
            <person name="Wei L."/>
        </authorList>
    </citation>
    <scope>NUCLEOTIDE SEQUENCE [LARGE SCALE GENOMIC DNA]</scope>
    <source>
        <tissue evidence="3">Nenye</tissue>
    </source>
</reference>
<name>A0ABD2ZWT3_9GENT</name>
<organism evidence="3 4">
    <name type="scientific">Cinchona calisaya</name>
    <dbReference type="NCBI Taxonomy" id="153742"/>
    <lineage>
        <taxon>Eukaryota</taxon>
        <taxon>Viridiplantae</taxon>
        <taxon>Streptophyta</taxon>
        <taxon>Embryophyta</taxon>
        <taxon>Tracheophyta</taxon>
        <taxon>Spermatophyta</taxon>
        <taxon>Magnoliopsida</taxon>
        <taxon>eudicotyledons</taxon>
        <taxon>Gunneridae</taxon>
        <taxon>Pentapetalae</taxon>
        <taxon>asterids</taxon>
        <taxon>lamiids</taxon>
        <taxon>Gentianales</taxon>
        <taxon>Rubiaceae</taxon>
        <taxon>Cinchonoideae</taxon>
        <taxon>Cinchoneae</taxon>
        <taxon>Cinchona</taxon>
    </lineage>
</organism>
<dbReference type="InterPro" id="IPR001245">
    <property type="entry name" value="Ser-Thr/Tyr_kinase_cat_dom"/>
</dbReference>
<dbReference type="PANTHER" id="PTHR46863:SF2">
    <property type="entry name" value="LYSM DOMAIN RECEPTOR-LIKE KINASE 3"/>
    <property type="match status" value="1"/>
</dbReference>
<accession>A0ABD2ZWT3</accession>
<feature type="compositionally biased region" description="Basic residues" evidence="1">
    <location>
        <begin position="31"/>
        <end position="41"/>
    </location>
</feature>
<dbReference type="Pfam" id="PF07714">
    <property type="entry name" value="PK_Tyr_Ser-Thr"/>
    <property type="match status" value="1"/>
</dbReference>
<dbReference type="PANTHER" id="PTHR46863">
    <property type="entry name" value="OS09G0572100 PROTEIN"/>
    <property type="match status" value="1"/>
</dbReference>
<feature type="region of interest" description="Disordered" evidence="1">
    <location>
        <begin position="1"/>
        <end position="58"/>
    </location>
</feature>
<dbReference type="Gene3D" id="1.10.510.10">
    <property type="entry name" value="Transferase(Phosphotransferase) domain 1"/>
    <property type="match status" value="1"/>
</dbReference>
<dbReference type="Gene3D" id="3.30.200.20">
    <property type="entry name" value="Phosphorylase Kinase, domain 1"/>
    <property type="match status" value="1"/>
</dbReference>
<protein>
    <recommendedName>
        <fullName evidence="2">Protein kinase domain-containing protein</fullName>
    </recommendedName>
</protein>
<comment type="caution">
    <text evidence="3">The sequence shown here is derived from an EMBL/GenBank/DDBJ whole genome shotgun (WGS) entry which is preliminary data.</text>
</comment>